<gene>
    <name evidence="3" type="ORF">BUZ14_10955</name>
</gene>
<dbReference type="AlphaFoldDB" id="A0A3A0VI99"/>
<evidence type="ECO:0000313" key="3">
    <source>
        <dbReference type="EMBL" id="RIP33619.1"/>
    </source>
</evidence>
<evidence type="ECO:0000313" key="4">
    <source>
        <dbReference type="Proteomes" id="UP000265541"/>
    </source>
</evidence>
<dbReference type="InterPro" id="IPR038344">
    <property type="entry name" value="EF-G_N_sf"/>
</dbReference>
<dbReference type="Gene3D" id="1.20.1280.250">
    <property type="match status" value="1"/>
</dbReference>
<dbReference type="Pfam" id="PF16571">
    <property type="entry name" value="FBP_C"/>
    <property type="match status" value="1"/>
</dbReference>
<proteinExistence type="predicted"/>
<reference evidence="3 4" key="1">
    <citation type="journal article" date="2016" name="Front. Microbiol.">
        <title>Comprehensive Phylogenetic Analysis of Bovine Non-aureus Staphylococci Species Based on Whole-Genome Sequencing.</title>
        <authorList>
            <person name="Naushad S."/>
            <person name="Barkema H.W."/>
            <person name="Luby C."/>
            <person name="Condas L.A."/>
            <person name="Nobrega D.B."/>
            <person name="Carson D.A."/>
            <person name="De Buck J."/>
        </authorList>
    </citation>
    <scope>NUCLEOTIDE SEQUENCE [LARGE SCALE GENOMIC DNA]</scope>
    <source>
        <strain evidence="3 4">SNUC 4781</strain>
    </source>
</reference>
<protein>
    <submittedName>
        <fullName evidence="3">Elongation factor G-binding protein</fullName>
    </submittedName>
</protein>
<accession>A0A3A0VI99</accession>
<dbReference type="OrthoDB" id="1891078at2"/>
<keyword evidence="3" id="KW-0648">Protein biosynthesis</keyword>
<feature type="domain" description="Elongation factor G-binding protein N-terminal" evidence="1">
    <location>
        <begin position="7"/>
        <end position="87"/>
    </location>
</feature>
<organism evidence="3 4">
    <name type="scientific">Staphylococcus gallinarum</name>
    <dbReference type="NCBI Taxonomy" id="1293"/>
    <lineage>
        <taxon>Bacteria</taxon>
        <taxon>Bacillati</taxon>
        <taxon>Bacillota</taxon>
        <taxon>Bacilli</taxon>
        <taxon>Bacillales</taxon>
        <taxon>Staphylococcaceae</taxon>
        <taxon>Staphylococcus</taxon>
    </lineage>
</organism>
<dbReference type="GO" id="GO:0003746">
    <property type="term" value="F:translation elongation factor activity"/>
    <property type="evidence" value="ECO:0007669"/>
    <property type="project" value="UniProtKB-KW"/>
</dbReference>
<dbReference type="InterPro" id="IPR010841">
    <property type="entry name" value="EF-G-binding_N"/>
</dbReference>
<dbReference type="EMBL" id="QYJN01000005">
    <property type="protein sequence ID" value="RIP33619.1"/>
    <property type="molecule type" value="Genomic_DNA"/>
</dbReference>
<keyword evidence="3" id="KW-0251">Elongation factor</keyword>
<dbReference type="Proteomes" id="UP000265541">
    <property type="component" value="Unassembled WGS sequence"/>
</dbReference>
<comment type="caution">
    <text evidence="3">The sequence shown here is derived from an EMBL/GenBank/DDBJ whole genome shotgun (WGS) entry which is preliminary data.</text>
</comment>
<dbReference type="CDD" id="cd16342">
    <property type="entry name" value="FusC_FusB"/>
    <property type="match status" value="1"/>
</dbReference>
<sequence length="213" mass="24981">MKEQLYPYQFNYIKERIEKLANAYKSVNDVNIIGSIQGETYDLVINQFTEVDDNIEGLIKLIMDTSVSKRTIEKVLLQLQDYVIPFKEPTQKQVLNVFKKVKKLKVPQINEEQLYRNTYLAWNDNASNRKYIVYYDSYDNIQGFYGVISNQVITGFCTICNKESGVSLFMKTTNKASEGRYTKKGDYICYDSEKCNRQLSDLEQFHNFINKLK</sequence>
<dbReference type="InterPro" id="IPR032330">
    <property type="entry name" value="EF-G-binding_C"/>
</dbReference>
<evidence type="ECO:0000259" key="2">
    <source>
        <dbReference type="Pfam" id="PF16571"/>
    </source>
</evidence>
<evidence type="ECO:0000259" key="1">
    <source>
        <dbReference type="Pfam" id="PF07299"/>
    </source>
</evidence>
<name>A0A3A0VI99_STAGA</name>
<feature type="domain" description="Elongation factor G-binding protein C-terminal treble-clef zinc-finger" evidence="2">
    <location>
        <begin position="100"/>
        <end position="198"/>
    </location>
</feature>
<dbReference type="Pfam" id="PF07299">
    <property type="entry name" value="EF-G-binding_N"/>
    <property type="match status" value="1"/>
</dbReference>
<dbReference type="RefSeq" id="WP_119485940.1">
    <property type="nucleotide sequence ID" value="NZ_QYJN01000005.1"/>
</dbReference>